<feature type="transmembrane region" description="Helical" evidence="6">
    <location>
        <begin position="9"/>
        <end position="28"/>
    </location>
</feature>
<keyword evidence="5 6" id="KW-0472">Membrane</keyword>
<dbReference type="InterPro" id="IPR020846">
    <property type="entry name" value="MFS_dom"/>
</dbReference>
<feature type="transmembrane region" description="Helical" evidence="6">
    <location>
        <begin position="40"/>
        <end position="63"/>
    </location>
</feature>
<gene>
    <name evidence="8" type="ORF">C7437_1011246</name>
</gene>
<evidence type="ECO:0000256" key="2">
    <source>
        <dbReference type="ARBA" id="ARBA00022448"/>
    </source>
</evidence>
<dbReference type="PRINTS" id="PR01035">
    <property type="entry name" value="TCRTETA"/>
</dbReference>
<dbReference type="EMBL" id="QKZI01000001">
    <property type="protein sequence ID" value="PZX08123.1"/>
    <property type="molecule type" value="Genomic_DNA"/>
</dbReference>
<reference evidence="8 9" key="1">
    <citation type="submission" date="2018-06" db="EMBL/GenBank/DDBJ databases">
        <title>Genomic Encyclopedia of Type Strains, Phase IV (KMG-IV): sequencing the most valuable type-strain genomes for metagenomic binning, comparative biology and taxonomic classification.</title>
        <authorList>
            <person name="Goeker M."/>
        </authorList>
    </citation>
    <scope>NUCLEOTIDE SEQUENCE [LARGE SCALE GENOMIC DNA]</scope>
    <source>
        <strain evidence="8 9">DSM 5</strain>
    </source>
</reference>
<comment type="caution">
    <text evidence="8">The sequence shown here is derived from an EMBL/GenBank/DDBJ whole genome shotgun (WGS) entry which is preliminary data.</text>
</comment>
<dbReference type="PANTHER" id="PTHR23504:SF115">
    <property type="entry name" value="MULTIDRUG RESISTANCE PROTEIN 2"/>
    <property type="match status" value="1"/>
</dbReference>
<keyword evidence="9" id="KW-1185">Reference proteome</keyword>
<proteinExistence type="predicted"/>
<feature type="transmembrane region" description="Helical" evidence="6">
    <location>
        <begin position="304"/>
        <end position="323"/>
    </location>
</feature>
<keyword evidence="3 6" id="KW-0812">Transmembrane</keyword>
<dbReference type="CDD" id="cd17325">
    <property type="entry name" value="MFS_MdtG_SLC18_like"/>
    <property type="match status" value="1"/>
</dbReference>
<feature type="domain" description="Major facilitator superfamily (MFS) profile" evidence="7">
    <location>
        <begin position="9"/>
        <end position="391"/>
    </location>
</feature>
<feature type="transmembrane region" description="Helical" evidence="6">
    <location>
        <begin position="134"/>
        <end position="156"/>
    </location>
</feature>
<evidence type="ECO:0000256" key="1">
    <source>
        <dbReference type="ARBA" id="ARBA00004651"/>
    </source>
</evidence>
<dbReference type="Gene3D" id="1.20.1250.20">
    <property type="entry name" value="MFS general substrate transporter like domains"/>
    <property type="match status" value="1"/>
</dbReference>
<protein>
    <submittedName>
        <fullName evidence="8">DHA1 family multidrug resistance protein-like MFS transporter</fullName>
    </submittedName>
</protein>
<evidence type="ECO:0000313" key="9">
    <source>
        <dbReference type="Proteomes" id="UP000248646"/>
    </source>
</evidence>
<sequence length="395" mass="42733">MAQKTSKFALYILMFNMFITMAGVGLVIPVMPQYLETFGVAGQALGLIIASFALGQFLFSPLAGDLSDTFGRKKMIIIGLVIFSASQLWFGTATEEWMLYVARFVTGIGGAFLIPSTMAFVADITTLKERGKGMGFLGASMSLGFMIGPGLGGFLSTVSLTFPFYMASLAAIISAVVSFLILPDIKNKVAEGPQEAKKRENILVQMKNSIKTPYFMMLVIIFVFSFGIANFQTTFSLYVDHKYNYTPQDIAIVLTVGGFIGVIVQTLVVDKLFKRFGELNVILVSLVVAAISFLLFFIVDGFWLVLTVASIFSTATTLIRPAVNTVVSKLAGNEQGFAAGMNNAYMSLGSMIGPALAGLLFDININMPFVLGSAILLTSWAITLVWIKKKNPVIA</sequence>
<evidence type="ECO:0000313" key="8">
    <source>
        <dbReference type="EMBL" id="PZX08123.1"/>
    </source>
</evidence>
<dbReference type="OrthoDB" id="9793283at2"/>
<feature type="transmembrane region" description="Helical" evidence="6">
    <location>
        <begin position="75"/>
        <end position="91"/>
    </location>
</feature>
<evidence type="ECO:0000256" key="5">
    <source>
        <dbReference type="ARBA" id="ARBA00023136"/>
    </source>
</evidence>
<keyword evidence="2" id="KW-0813">Transport</keyword>
<evidence type="ECO:0000256" key="3">
    <source>
        <dbReference type="ARBA" id="ARBA00022692"/>
    </source>
</evidence>
<evidence type="ECO:0000259" key="7">
    <source>
        <dbReference type="PROSITE" id="PS50850"/>
    </source>
</evidence>
<dbReference type="PROSITE" id="PS50850">
    <property type="entry name" value="MFS"/>
    <property type="match status" value="1"/>
</dbReference>
<dbReference type="Pfam" id="PF07690">
    <property type="entry name" value="MFS_1"/>
    <property type="match status" value="1"/>
</dbReference>
<evidence type="ECO:0000256" key="6">
    <source>
        <dbReference type="SAM" id="Phobius"/>
    </source>
</evidence>
<feature type="transmembrane region" description="Helical" evidence="6">
    <location>
        <begin position="367"/>
        <end position="387"/>
    </location>
</feature>
<feature type="transmembrane region" description="Helical" evidence="6">
    <location>
        <begin position="250"/>
        <end position="269"/>
    </location>
</feature>
<organism evidence="8 9">
    <name type="scientific">Psychrobacillus insolitus</name>
    <dbReference type="NCBI Taxonomy" id="1461"/>
    <lineage>
        <taxon>Bacteria</taxon>
        <taxon>Bacillati</taxon>
        <taxon>Bacillota</taxon>
        <taxon>Bacilli</taxon>
        <taxon>Bacillales</taxon>
        <taxon>Bacillaceae</taxon>
        <taxon>Psychrobacillus</taxon>
    </lineage>
</organism>
<dbReference type="InterPro" id="IPR011701">
    <property type="entry name" value="MFS"/>
</dbReference>
<evidence type="ECO:0000256" key="4">
    <source>
        <dbReference type="ARBA" id="ARBA00022989"/>
    </source>
</evidence>
<feature type="transmembrane region" description="Helical" evidence="6">
    <location>
        <begin position="162"/>
        <end position="182"/>
    </location>
</feature>
<dbReference type="GO" id="GO:0022857">
    <property type="term" value="F:transmembrane transporter activity"/>
    <property type="evidence" value="ECO:0007669"/>
    <property type="project" value="InterPro"/>
</dbReference>
<dbReference type="PANTHER" id="PTHR23504">
    <property type="entry name" value="MAJOR FACILITATOR SUPERFAMILY DOMAIN-CONTAINING PROTEIN 10"/>
    <property type="match status" value="1"/>
</dbReference>
<comment type="subcellular location">
    <subcellularLocation>
        <location evidence="1">Cell membrane</location>
        <topology evidence="1">Multi-pass membrane protein</topology>
    </subcellularLocation>
</comment>
<dbReference type="GO" id="GO:0005886">
    <property type="term" value="C:plasma membrane"/>
    <property type="evidence" value="ECO:0007669"/>
    <property type="project" value="UniProtKB-SubCell"/>
</dbReference>
<keyword evidence="4 6" id="KW-1133">Transmembrane helix</keyword>
<dbReference type="Proteomes" id="UP000248646">
    <property type="component" value="Unassembled WGS sequence"/>
</dbReference>
<feature type="transmembrane region" description="Helical" evidence="6">
    <location>
        <begin position="214"/>
        <end position="238"/>
    </location>
</feature>
<feature type="transmembrane region" description="Helical" evidence="6">
    <location>
        <begin position="344"/>
        <end position="361"/>
    </location>
</feature>
<accession>A0A2W7N7U6</accession>
<dbReference type="SUPFAM" id="SSF103473">
    <property type="entry name" value="MFS general substrate transporter"/>
    <property type="match status" value="1"/>
</dbReference>
<feature type="transmembrane region" description="Helical" evidence="6">
    <location>
        <begin position="97"/>
        <end position="122"/>
    </location>
</feature>
<dbReference type="AlphaFoldDB" id="A0A2W7N7U6"/>
<dbReference type="RefSeq" id="WP_111438717.1">
    <property type="nucleotide sequence ID" value="NZ_QKZI01000001.1"/>
</dbReference>
<feature type="transmembrane region" description="Helical" evidence="6">
    <location>
        <begin position="281"/>
        <end position="298"/>
    </location>
</feature>
<name>A0A2W7N7U6_9BACI</name>
<dbReference type="InterPro" id="IPR036259">
    <property type="entry name" value="MFS_trans_sf"/>
</dbReference>
<dbReference type="InterPro" id="IPR001958">
    <property type="entry name" value="Tet-R_TetA/multi-R_MdtG-like"/>
</dbReference>